<dbReference type="NCBIfam" id="TIGR03032">
    <property type="entry name" value="TIGR03032 family protein"/>
    <property type="match status" value="1"/>
</dbReference>
<evidence type="ECO:0000259" key="1">
    <source>
        <dbReference type="Pfam" id="PF16261"/>
    </source>
</evidence>
<name>A0A6J4PRZ3_9RHOB</name>
<evidence type="ECO:0000313" key="2">
    <source>
        <dbReference type="EMBL" id="CAA9420075.1"/>
    </source>
</evidence>
<proteinExistence type="predicted"/>
<dbReference type="InterPro" id="IPR017481">
    <property type="entry name" value="CHP03032"/>
</dbReference>
<sequence>MSSLAPPPALSLTTSRQFASWLASTGGSLALTTYQSGKLLIVGTRPDGRLSIFERTLERPMGLAVDGPKLAVATLTQILTFVDAGSAAAAGASAAASSTAPHDAVYLPQLAHFTGDLDVHDLAFDGHGRLVFANTLFGCLARTSETHSFTALWKPPFLSRLAPEDRCHLNGLALLEGRPAYATAVSTTDVADGWRDHRRDGGVLLDVPTGEVVCAGLSMPHSPRLCPDGQLWVLNWGTGELGWVDPNRGQFEPVAFLPGFLRGLAIFGGHAVVGLSEPRENHTFAGLHLQERLELERVAPRCGLMVVDLATGDILHWLRLEGVVRELYDVVHLPGRRSPSMIGFRTDEIRRVLSVDDGGIG</sequence>
<accession>A0A6J4PRZ3</accession>
<dbReference type="Pfam" id="PF16261">
    <property type="entry name" value="DUF4915"/>
    <property type="match status" value="1"/>
</dbReference>
<dbReference type="EMBL" id="CADCUU010000308">
    <property type="protein sequence ID" value="CAA9420075.1"/>
    <property type="molecule type" value="Genomic_DNA"/>
</dbReference>
<reference evidence="2" key="1">
    <citation type="submission" date="2020-02" db="EMBL/GenBank/DDBJ databases">
        <authorList>
            <person name="Meier V. D."/>
        </authorList>
    </citation>
    <scope>NUCLEOTIDE SEQUENCE</scope>
    <source>
        <strain evidence="2">AVDCRST_MAG15</strain>
    </source>
</reference>
<organism evidence="2">
    <name type="scientific">uncultured Rubellimicrobium sp</name>
    <dbReference type="NCBI Taxonomy" id="543078"/>
    <lineage>
        <taxon>Bacteria</taxon>
        <taxon>Pseudomonadati</taxon>
        <taxon>Pseudomonadota</taxon>
        <taxon>Alphaproteobacteria</taxon>
        <taxon>Rhodobacterales</taxon>
        <taxon>Roseobacteraceae</taxon>
        <taxon>Rubellimicrobium</taxon>
        <taxon>environmental samples</taxon>
    </lineage>
</organism>
<gene>
    <name evidence="2" type="ORF">AVDCRST_MAG15-2127</name>
</gene>
<dbReference type="SUPFAM" id="SSF63829">
    <property type="entry name" value="Calcium-dependent phosphotriesterase"/>
    <property type="match status" value="1"/>
</dbReference>
<feature type="domain" description="Conserved hypothetical protein CHP03032" evidence="1">
    <location>
        <begin position="17"/>
        <end position="341"/>
    </location>
</feature>
<protein>
    <recommendedName>
        <fullName evidence="1">Conserved hypothetical protein CHP03032 domain-containing protein</fullName>
    </recommendedName>
</protein>
<dbReference type="AlphaFoldDB" id="A0A6J4PRZ3"/>